<organism evidence="5 6">
    <name type="scientific">Aquibium carbonis</name>
    <dbReference type="NCBI Taxonomy" id="2495581"/>
    <lineage>
        <taxon>Bacteria</taxon>
        <taxon>Pseudomonadati</taxon>
        <taxon>Pseudomonadota</taxon>
        <taxon>Alphaproteobacteria</taxon>
        <taxon>Hyphomicrobiales</taxon>
        <taxon>Phyllobacteriaceae</taxon>
        <taxon>Aquibium</taxon>
    </lineage>
</organism>
<dbReference type="PANTHER" id="PTHR45527">
    <property type="entry name" value="NONRIBOSOMAL PEPTIDE SYNTHETASE"/>
    <property type="match status" value="1"/>
</dbReference>
<dbReference type="InterPro" id="IPR001031">
    <property type="entry name" value="Thioesterase"/>
</dbReference>
<dbReference type="PROSITE" id="PS00012">
    <property type="entry name" value="PHOSPHOPANTETHEINE"/>
    <property type="match status" value="1"/>
</dbReference>
<evidence type="ECO:0000256" key="3">
    <source>
        <dbReference type="SAM" id="MobiDB-lite"/>
    </source>
</evidence>
<protein>
    <recommendedName>
        <fullName evidence="4">Carrier domain-containing protein</fullName>
    </recommendedName>
</protein>
<evidence type="ECO:0000256" key="2">
    <source>
        <dbReference type="ARBA" id="ARBA00022553"/>
    </source>
</evidence>
<reference evidence="5 6" key="1">
    <citation type="submission" date="2018-12" db="EMBL/GenBank/DDBJ databases">
        <title>Mesorhizobium carbonis sp. nov., isolated from coal mine water.</title>
        <authorList>
            <person name="Xin W."/>
            <person name="Xu Z."/>
            <person name="Xiang F."/>
            <person name="Zhang J."/>
            <person name="Xi L."/>
            <person name="Liu J."/>
        </authorList>
    </citation>
    <scope>NUCLEOTIDE SEQUENCE [LARGE SCALE GENOMIC DNA]</scope>
    <source>
        <strain evidence="5 6">B2.3</strain>
    </source>
</reference>
<keyword evidence="1" id="KW-0596">Phosphopantetheine</keyword>
<proteinExistence type="predicted"/>
<comment type="caution">
    <text evidence="5">The sequence shown here is derived from an EMBL/GenBank/DDBJ whole genome shotgun (WGS) entry which is preliminary data.</text>
</comment>
<dbReference type="AlphaFoldDB" id="A0A429Z1B4"/>
<dbReference type="Gene3D" id="1.10.1200.10">
    <property type="entry name" value="ACP-like"/>
    <property type="match status" value="1"/>
</dbReference>
<dbReference type="InterPro" id="IPR020806">
    <property type="entry name" value="PKS_PP-bd"/>
</dbReference>
<accession>A0A429Z1B4</accession>
<dbReference type="GO" id="GO:0031177">
    <property type="term" value="F:phosphopantetheine binding"/>
    <property type="evidence" value="ECO:0007669"/>
    <property type="project" value="InterPro"/>
</dbReference>
<dbReference type="InterPro" id="IPR029058">
    <property type="entry name" value="AB_hydrolase_fold"/>
</dbReference>
<dbReference type="SUPFAM" id="SSF47336">
    <property type="entry name" value="ACP-like"/>
    <property type="match status" value="1"/>
</dbReference>
<dbReference type="SUPFAM" id="SSF53474">
    <property type="entry name" value="alpha/beta-Hydrolases"/>
    <property type="match status" value="1"/>
</dbReference>
<dbReference type="PROSITE" id="PS50075">
    <property type="entry name" value="CARRIER"/>
    <property type="match status" value="1"/>
</dbReference>
<feature type="region of interest" description="Disordered" evidence="3">
    <location>
        <begin position="404"/>
        <end position="424"/>
    </location>
</feature>
<evidence type="ECO:0000313" key="5">
    <source>
        <dbReference type="EMBL" id="RST87424.1"/>
    </source>
</evidence>
<dbReference type="Pfam" id="PF00550">
    <property type="entry name" value="PP-binding"/>
    <property type="match status" value="1"/>
</dbReference>
<gene>
    <name evidence="5" type="ORF">EJC49_05460</name>
</gene>
<feature type="region of interest" description="Disordered" evidence="3">
    <location>
        <begin position="284"/>
        <end position="309"/>
    </location>
</feature>
<dbReference type="InterPro" id="IPR036736">
    <property type="entry name" value="ACP-like_sf"/>
</dbReference>
<feature type="domain" description="Carrier" evidence="4">
    <location>
        <begin position="14"/>
        <end position="89"/>
    </location>
</feature>
<dbReference type="OrthoDB" id="9778690at2"/>
<evidence type="ECO:0000259" key="4">
    <source>
        <dbReference type="PROSITE" id="PS50075"/>
    </source>
</evidence>
<name>A0A429Z1B4_9HYPH</name>
<dbReference type="GO" id="GO:0005829">
    <property type="term" value="C:cytosol"/>
    <property type="evidence" value="ECO:0007669"/>
    <property type="project" value="TreeGrafter"/>
</dbReference>
<evidence type="ECO:0000256" key="1">
    <source>
        <dbReference type="ARBA" id="ARBA00022450"/>
    </source>
</evidence>
<dbReference type="GO" id="GO:0044550">
    <property type="term" value="P:secondary metabolite biosynthetic process"/>
    <property type="evidence" value="ECO:0007669"/>
    <property type="project" value="TreeGrafter"/>
</dbReference>
<keyword evidence="2" id="KW-0597">Phosphoprotein</keyword>
<dbReference type="GO" id="GO:0043041">
    <property type="term" value="P:amino acid activation for nonribosomal peptide biosynthetic process"/>
    <property type="evidence" value="ECO:0007669"/>
    <property type="project" value="TreeGrafter"/>
</dbReference>
<dbReference type="Proteomes" id="UP000278398">
    <property type="component" value="Unassembled WGS sequence"/>
</dbReference>
<dbReference type="SMART" id="SM00823">
    <property type="entry name" value="PKS_PP"/>
    <property type="match status" value="1"/>
</dbReference>
<sequence length="424" mass="45626">MNRESMELSAPYVAASSEAETRMLHCWAEVFDLDRVGLDDDFFELGGDSLLATTMVTSVHAAFGVKLRESQLADLCTPRRLLASFVASNAAGGAKLPANVIAVNPGGKRAPLFMIHGAAGIVFLQPRFRAALDPEQPVYLFQARGYDGTAAPLGSVEKIAADYLRSILEIQPGPPWNLVAYCAGGWIAVELVKQMQRQGLVPRSVVLVDTNLPLGMRKDYSLKRPRIGTLRLPMLPDSAVGLINAGRALTRRIRFFVSTGSFRHVDGSAALDDPAVHRHLVSRMRRRNEKRAASKLKALDASPEQGSPGMDAASMADVYASEAAAVTSASLKLAYRSYAPSPSDYPFTFISSLARSAPFDDPDYPINRLLPNRRVVMSGETHGDAVSSPETAILIQKIVHEGTVAGSDPSTRPSAMIEGQPVAG</sequence>
<keyword evidence="6" id="KW-1185">Reference proteome</keyword>
<dbReference type="RefSeq" id="WP_126698459.1">
    <property type="nucleotide sequence ID" value="NZ_RWKW01000017.1"/>
</dbReference>
<dbReference type="InterPro" id="IPR006162">
    <property type="entry name" value="Ppantetheine_attach_site"/>
</dbReference>
<dbReference type="Pfam" id="PF00975">
    <property type="entry name" value="Thioesterase"/>
    <property type="match status" value="1"/>
</dbReference>
<dbReference type="EMBL" id="RWKW01000017">
    <property type="protein sequence ID" value="RST87424.1"/>
    <property type="molecule type" value="Genomic_DNA"/>
</dbReference>
<dbReference type="InterPro" id="IPR009081">
    <property type="entry name" value="PP-bd_ACP"/>
</dbReference>
<dbReference type="PANTHER" id="PTHR45527:SF1">
    <property type="entry name" value="FATTY ACID SYNTHASE"/>
    <property type="match status" value="1"/>
</dbReference>
<dbReference type="Gene3D" id="3.40.50.1820">
    <property type="entry name" value="alpha/beta hydrolase"/>
    <property type="match status" value="1"/>
</dbReference>
<evidence type="ECO:0000313" key="6">
    <source>
        <dbReference type="Proteomes" id="UP000278398"/>
    </source>
</evidence>